<dbReference type="Proteomes" id="UP001152649">
    <property type="component" value="Unassembled WGS sequence"/>
</dbReference>
<dbReference type="EMBL" id="CAJVPG010000055">
    <property type="protein sequence ID" value="CAG8293119.1"/>
    <property type="molecule type" value="Genomic_DNA"/>
</dbReference>
<protein>
    <submittedName>
        <fullName evidence="1">Uncharacterized protein</fullName>
    </submittedName>
</protein>
<organism evidence="1 2">
    <name type="scientific">Penicillium salamii</name>
    <dbReference type="NCBI Taxonomy" id="1612424"/>
    <lineage>
        <taxon>Eukaryota</taxon>
        <taxon>Fungi</taxon>
        <taxon>Dikarya</taxon>
        <taxon>Ascomycota</taxon>
        <taxon>Pezizomycotina</taxon>
        <taxon>Eurotiomycetes</taxon>
        <taxon>Eurotiomycetidae</taxon>
        <taxon>Eurotiales</taxon>
        <taxon>Aspergillaceae</taxon>
        <taxon>Penicillium</taxon>
    </lineage>
</organism>
<evidence type="ECO:0000313" key="1">
    <source>
        <dbReference type="EMBL" id="CAG8293119.1"/>
    </source>
</evidence>
<evidence type="ECO:0000313" key="2">
    <source>
        <dbReference type="Proteomes" id="UP001152649"/>
    </source>
</evidence>
<gene>
    <name evidence="1" type="ORF">PSALAMII_LOCUS1689</name>
</gene>
<proteinExistence type="predicted"/>
<sequence>MKVDIREAFEINSSETDTSTFIILHMLWEAWVLWTQLVHLEFIGITHGPSLLNQHTYLLCPNSR</sequence>
<dbReference type="AlphaFoldDB" id="A0A9W4IKI2"/>
<keyword evidence="2" id="KW-1185">Reference proteome</keyword>
<reference evidence="1" key="1">
    <citation type="submission" date="2021-07" db="EMBL/GenBank/DDBJ databases">
        <authorList>
            <person name="Branca A.L. A."/>
        </authorList>
    </citation>
    <scope>NUCLEOTIDE SEQUENCE</scope>
</reference>
<accession>A0A9W4IKI2</accession>
<dbReference type="OrthoDB" id="9989112at2759"/>
<name>A0A9W4IKI2_9EURO</name>
<comment type="caution">
    <text evidence="1">The sequence shown here is derived from an EMBL/GenBank/DDBJ whole genome shotgun (WGS) entry which is preliminary data.</text>
</comment>